<evidence type="ECO:0000313" key="1">
    <source>
        <dbReference type="EMBL" id="SPC20089.1"/>
    </source>
</evidence>
<dbReference type="AlphaFoldDB" id="A0A375FXW4"/>
<dbReference type="EMBL" id="OGUU01000013">
    <property type="protein sequence ID" value="SPC20089.1"/>
    <property type="molecule type" value="Genomic_DNA"/>
</dbReference>
<proteinExistence type="predicted"/>
<name>A0A375FXW4_9BURK</name>
<sequence>MEKSVPAQSGGPAALIYAHAPETALPLGENHHPPVRARLRASFIISVILKDSRCSHARS</sequence>
<organism evidence="1">
    <name type="scientific">Cupriavidus taiwanensis</name>
    <dbReference type="NCBI Taxonomy" id="164546"/>
    <lineage>
        <taxon>Bacteria</taxon>
        <taxon>Pseudomonadati</taxon>
        <taxon>Pseudomonadota</taxon>
        <taxon>Betaproteobacteria</taxon>
        <taxon>Burkholderiales</taxon>
        <taxon>Burkholderiaceae</taxon>
        <taxon>Cupriavidus</taxon>
    </lineage>
</organism>
<protein>
    <submittedName>
        <fullName evidence="1">Uncharacterized protein</fullName>
    </submittedName>
</protein>
<reference evidence="1" key="1">
    <citation type="submission" date="2018-01" db="EMBL/GenBank/DDBJ databases">
        <authorList>
            <person name="Clerissi C."/>
        </authorList>
    </citation>
    <scope>NUCLEOTIDE SEQUENCE [LARGE SCALE GENOMIC DNA]</scope>
    <source>
        <strain evidence="1">Cupriavidus taiwanensis STM 6021</strain>
    </source>
</reference>
<accession>A0A375FXW4</accession>
<gene>
    <name evidence="1" type="ORF">CBM2594_A90022</name>
</gene>
<comment type="caution">
    <text evidence="1">The sequence shown here is derived from an EMBL/GenBank/DDBJ whole genome shotgun (WGS) entry which is preliminary data.</text>
</comment>
<dbReference type="Proteomes" id="UP000257139">
    <property type="component" value="Chromosome CBM2594_a"/>
</dbReference>